<dbReference type="PANTHER" id="PTHR46112">
    <property type="entry name" value="AMINOPEPTIDASE"/>
    <property type="match status" value="1"/>
</dbReference>
<evidence type="ECO:0000313" key="3">
    <source>
        <dbReference type="Proteomes" id="UP001596086"/>
    </source>
</evidence>
<feature type="domain" description="Peptidase M24" evidence="1">
    <location>
        <begin position="148"/>
        <end position="336"/>
    </location>
</feature>
<protein>
    <submittedName>
        <fullName evidence="2">M24 family metallopeptidase</fullName>
    </submittedName>
</protein>
<dbReference type="InterPro" id="IPR036005">
    <property type="entry name" value="Creatinase/aminopeptidase-like"/>
</dbReference>
<dbReference type="EMBL" id="JBHSMZ010000008">
    <property type="protein sequence ID" value="MFC5549383.1"/>
    <property type="molecule type" value="Genomic_DNA"/>
</dbReference>
<dbReference type="Pfam" id="PF00557">
    <property type="entry name" value="Peptidase_M24"/>
    <property type="match status" value="1"/>
</dbReference>
<dbReference type="Proteomes" id="UP001596086">
    <property type="component" value="Unassembled WGS sequence"/>
</dbReference>
<evidence type="ECO:0000259" key="1">
    <source>
        <dbReference type="Pfam" id="PF00557"/>
    </source>
</evidence>
<dbReference type="Gene3D" id="3.90.230.10">
    <property type="entry name" value="Creatinase/methionine aminopeptidase superfamily"/>
    <property type="match status" value="1"/>
</dbReference>
<organism evidence="2 3">
    <name type="scientific">Massilia aerilata</name>
    <dbReference type="NCBI Taxonomy" id="453817"/>
    <lineage>
        <taxon>Bacteria</taxon>
        <taxon>Pseudomonadati</taxon>
        <taxon>Pseudomonadota</taxon>
        <taxon>Betaproteobacteria</taxon>
        <taxon>Burkholderiales</taxon>
        <taxon>Oxalobacteraceae</taxon>
        <taxon>Telluria group</taxon>
        <taxon>Massilia</taxon>
    </lineage>
</organism>
<name>A0ABW0S1J8_9BURK</name>
<dbReference type="InterPro" id="IPR050659">
    <property type="entry name" value="Peptidase_M24B"/>
</dbReference>
<evidence type="ECO:0000313" key="2">
    <source>
        <dbReference type="EMBL" id="MFC5549383.1"/>
    </source>
</evidence>
<dbReference type="CDD" id="cd01066">
    <property type="entry name" value="APP_MetAP"/>
    <property type="match status" value="1"/>
</dbReference>
<comment type="caution">
    <text evidence="2">The sequence shown here is derived from an EMBL/GenBank/DDBJ whole genome shotgun (WGS) entry which is preliminary data.</text>
</comment>
<dbReference type="RefSeq" id="WP_379771302.1">
    <property type="nucleotide sequence ID" value="NZ_JBHSMZ010000008.1"/>
</dbReference>
<proteinExistence type="predicted"/>
<sequence>MSVTADPLALRGAEAAAKLALLRETLAQAGAGAIRLRGEDWFAWATAGGQVLAPGGCETGSVELLVTLEEACVLTDEVEAERLRQEEVPAGFTYHIAPWTDTELHETYALGAAGGRAVLSDRPHNGDLPLPASLKLRRMVLGQEEQERYRTLGRAAAEAIGEALRAARPDWTEYQLAGEGARALLRRGIQPALMLAAGERRAAQWRRPTPSHELLGARATLACCARRHGLVARLSRSVSFGAAPAIQQELLRLEATGLDAVRPGQSLAAVYHAFDAAYRHANQPDAIRERRQGGIAGYQACELAASPSTATGLETGMAFAFSPGFDGIGIEDTFLLGDAGLENLTLDPSWPAANIGGRARPLWLELT</sequence>
<dbReference type="InterPro" id="IPR000994">
    <property type="entry name" value="Pept_M24"/>
</dbReference>
<dbReference type="SUPFAM" id="SSF55920">
    <property type="entry name" value="Creatinase/aminopeptidase"/>
    <property type="match status" value="1"/>
</dbReference>
<keyword evidence="3" id="KW-1185">Reference proteome</keyword>
<gene>
    <name evidence="2" type="ORF">ACFPO9_12780</name>
</gene>
<reference evidence="3" key="1">
    <citation type="journal article" date="2019" name="Int. J. Syst. Evol. Microbiol.">
        <title>The Global Catalogue of Microorganisms (GCM) 10K type strain sequencing project: providing services to taxonomists for standard genome sequencing and annotation.</title>
        <authorList>
            <consortium name="The Broad Institute Genomics Platform"/>
            <consortium name="The Broad Institute Genome Sequencing Center for Infectious Disease"/>
            <person name="Wu L."/>
            <person name="Ma J."/>
        </authorList>
    </citation>
    <scope>NUCLEOTIDE SEQUENCE [LARGE SCALE GENOMIC DNA]</scope>
    <source>
        <strain evidence="3">CGMCC 4.5798</strain>
    </source>
</reference>
<dbReference type="PANTHER" id="PTHR46112:SF2">
    <property type="entry name" value="XAA-PRO AMINOPEPTIDASE P-RELATED"/>
    <property type="match status" value="1"/>
</dbReference>
<accession>A0ABW0S1J8</accession>